<feature type="binding site" evidence="5">
    <location>
        <position position="31"/>
    </location>
    <ligand>
        <name>substrate</name>
    </ligand>
</feature>
<comment type="catalytic activity">
    <reaction evidence="5">
        <text>diphosphate + H2O = 2 phosphate + H(+)</text>
        <dbReference type="Rhea" id="RHEA:24576"/>
        <dbReference type="ChEBI" id="CHEBI:15377"/>
        <dbReference type="ChEBI" id="CHEBI:15378"/>
        <dbReference type="ChEBI" id="CHEBI:33019"/>
        <dbReference type="ChEBI" id="CHEBI:43474"/>
        <dbReference type="EC" id="3.6.1.1"/>
    </reaction>
</comment>
<proteinExistence type="inferred from homology"/>
<name>A0A451D6G4_9GAMM</name>
<dbReference type="GO" id="GO:0005737">
    <property type="term" value="C:cytoplasm"/>
    <property type="evidence" value="ECO:0007669"/>
    <property type="project" value="UniProtKB-SubCell"/>
</dbReference>
<feature type="binding site" evidence="5">
    <location>
        <position position="57"/>
    </location>
    <ligand>
        <name>substrate</name>
    </ligand>
</feature>
<dbReference type="AlphaFoldDB" id="A0A451D6G4"/>
<dbReference type="InterPro" id="IPR036649">
    <property type="entry name" value="Pyrophosphatase_sf"/>
</dbReference>
<comment type="similarity">
    <text evidence="5">Belongs to the PPase family.</text>
</comment>
<feature type="binding site" evidence="5">
    <location>
        <position position="143"/>
    </location>
    <ligand>
        <name>substrate</name>
    </ligand>
</feature>
<evidence type="ECO:0000313" key="7">
    <source>
        <dbReference type="Proteomes" id="UP000294344"/>
    </source>
</evidence>
<gene>
    <name evidence="5 6" type="primary">ppa</name>
    <name evidence="6" type="ORF">BUCICURV3402_058</name>
</gene>
<evidence type="ECO:0000256" key="5">
    <source>
        <dbReference type="HAMAP-Rule" id="MF_00209"/>
    </source>
</evidence>
<feature type="binding site" evidence="5">
    <location>
        <position position="45"/>
    </location>
    <ligand>
        <name>substrate</name>
    </ligand>
</feature>
<dbReference type="Proteomes" id="UP000294344">
    <property type="component" value="Chromosome"/>
</dbReference>
<dbReference type="SUPFAM" id="SSF50324">
    <property type="entry name" value="Inorganic pyrophosphatase"/>
    <property type="match status" value="1"/>
</dbReference>
<comment type="subcellular location">
    <subcellularLocation>
        <location evidence="5">Cytoplasm</location>
    </subcellularLocation>
</comment>
<dbReference type="RefSeq" id="WP_154029121.1">
    <property type="nucleotide sequence ID" value="NZ_LR217710.1"/>
</dbReference>
<dbReference type="CDD" id="cd00412">
    <property type="entry name" value="pyrophosphatase"/>
    <property type="match status" value="1"/>
</dbReference>
<dbReference type="OrthoDB" id="5187599at2"/>
<protein>
    <recommendedName>
        <fullName evidence="5">Inorganic pyrophosphatase</fullName>
        <ecNumber evidence="5">3.6.1.1</ecNumber>
    </recommendedName>
    <alternativeName>
        <fullName evidence="5">Pyrophosphate phospho-hydrolase</fullName>
        <shortName evidence="5">PPase</shortName>
    </alternativeName>
</protein>
<keyword evidence="5" id="KW-0963">Cytoplasm</keyword>
<dbReference type="HAMAP" id="MF_00209">
    <property type="entry name" value="Inorganic_PPase"/>
    <property type="match status" value="1"/>
</dbReference>
<reference evidence="6 7" key="1">
    <citation type="submission" date="2019-02" db="EMBL/GenBank/DDBJ databases">
        <authorList>
            <person name="Manzano-Marin A."/>
            <person name="Manzano-Marin A."/>
        </authorList>
    </citation>
    <scope>NUCLEOTIDE SEQUENCE [LARGE SCALE GENOMIC DNA]</scope>
    <source>
        <strain evidence="6 7">BuCicurvipes</strain>
    </source>
</reference>
<comment type="function">
    <text evidence="5">Catalyzes the hydrolysis of inorganic pyrophosphate (PPi) forming two phosphate ions.</text>
</comment>
<dbReference type="EMBL" id="LR217710">
    <property type="protein sequence ID" value="VFP81355.1"/>
    <property type="molecule type" value="Genomic_DNA"/>
</dbReference>
<dbReference type="PANTHER" id="PTHR10286">
    <property type="entry name" value="INORGANIC PYROPHOSPHATASE"/>
    <property type="match status" value="1"/>
</dbReference>
<keyword evidence="3 5" id="KW-0378">Hydrolase</keyword>
<organism evidence="6 7">
    <name type="scientific">Buchnera aphidicola</name>
    <name type="common">Cinara curvipes</name>
    <dbReference type="NCBI Taxonomy" id="2518975"/>
    <lineage>
        <taxon>Bacteria</taxon>
        <taxon>Pseudomonadati</taxon>
        <taxon>Pseudomonadota</taxon>
        <taxon>Gammaproteobacteria</taxon>
        <taxon>Enterobacterales</taxon>
        <taxon>Erwiniaceae</taxon>
        <taxon>Buchnera</taxon>
    </lineage>
</organism>
<comment type="subunit">
    <text evidence="5">Homohexamer.</text>
</comment>
<feature type="binding site" evidence="5">
    <location>
        <position position="72"/>
    </location>
    <ligand>
        <name>Mg(2+)</name>
        <dbReference type="ChEBI" id="CHEBI:18420"/>
        <label>2</label>
    </ligand>
</feature>
<evidence type="ECO:0000313" key="6">
    <source>
        <dbReference type="EMBL" id="VFP81355.1"/>
    </source>
</evidence>
<accession>A0A451D6G4</accession>
<dbReference type="NCBIfam" id="NF002317">
    <property type="entry name" value="PRK01250.1"/>
    <property type="match status" value="1"/>
</dbReference>
<keyword evidence="2 5" id="KW-0479">Metal-binding</keyword>
<dbReference type="Pfam" id="PF00719">
    <property type="entry name" value="Pyrophosphatase"/>
    <property type="match status" value="1"/>
</dbReference>
<evidence type="ECO:0000256" key="1">
    <source>
        <dbReference type="ARBA" id="ARBA00001946"/>
    </source>
</evidence>
<evidence type="ECO:0000256" key="3">
    <source>
        <dbReference type="ARBA" id="ARBA00022801"/>
    </source>
</evidence>
<sequence length="184" mass="21573">MKNFTQIPAGKNIPDDIYGIIEIPAYSSPVKYELHKSYFMLYVDRFIPTTMFYPCNYGFINKTLSLDGDPLDILIPTPYPIQPKSIIRCNPIGLLNMEDESGEDQKIIAVPHKKITQEYINIHDIDQLSILLKKQIIHFFKNYKKLEKNKTVIIKGWKNAKEAKLEIKNSIDRYKKKNKFQKNY</sequence>
<dbReference type="GO" id="GO:0000287">
    <property type="term" value="F:magnesium ion binding"/>
    <property type="evidence" value="ECO:0007669"/>
    <property type="project" value="UniProtKB-UniRule"/>
</dbReference>
<evidence type="ECO:0000256" key="2">
    <source>
        <dbReference type="ARBA" id="ARBA00022723"/>
    </source>
</evidence>
<dbReference type="GO" id="GO:0006796">
    <property type="term" value="P:phosphate-containing compound metabolic process"/>
    <property type="evidence" value="ECO:0007669"/>
    <property type="project" value="InterPro"/>
</dbReference>
<comment type="cofactor">
    <cofactor evidence="1 5">
        <name>Mg(2+)</name>
        <dbReference type="ChEBI" id="CHEBI:18420"/>
    </cofactor>
</comment>
<dbReference type="InterPro" id="IPR008162">
    <property type="entry name" value="Pyrophosphatase"/>
</dbReference>
<dbReference type="EC" id="3.6.1.1" evidence="5"/>
<dbReference type="GO" id="GO:0004427">
    <property type="term" value="F:inorganic diphosphate phosphatase activity"/>
    <property type="evidence" value="ECO:0007669"/>
    <property type="project" value="UniProtKB-UniRule"/>
</dbReference>
<dbReference type="PROSITE" id="PS00387">
    <property type="entry name" value="PPASE"/>
    <property type="match status" value="1"/>
</dbReference>
<feature type="binding site" evidence="5">
    <location>
        <position position="67"/>
    </location>
    <ligand>
        <name>Mg(2+)</name>
        <dbReference type="ChEBI" id="CHEBI:18420"/>
        <label>1</label>
    </ligand>
</feature>
<evidence type="ECO:0000256" key="4">
    <source>
        <dbReference type="ARBA" id="ARBA00022842"/>
    </source>
</evidence>
<feature type="binding site" evidence="5">
    <location>
        <position position="104"/>
    </location>
    <ligand>
        <name>Mg(2+)</name>
        <dbReference type="ChEBI" id="CHEBI:18420"/>
        <label>1</label>
    </ligand>
</feature>
<feature type="binding site" evidence="5">
    <location>
        <position position="72"/>
    </location>
    <ligand>
        <name>Mg(2+)</name>
        <dbReference type="ChEBI" id="CHEBI:18420"/>
        <label>1</label>
    </ligand>
</feature>
<dbReference type="Gene3D" id="3.90.80.10">
    <property type="entry name" value="Inorganic pyrophosphatase"/>
    <property type="match status" value="1"/>
</dbReference>
<keyword evidence="4 5" id="KW-0460">Magnesium</keyword>